<organism evidence="8 9">
    <name type="scientific">Glarea lozoyensis (strain ATCC 74030 / MF5533)</name>
    <dbReference type="NCBI Taxonomy" id="1104152"/>
    <lineage>
        <taxon>Eukaryota</taxon>
        <taxon>Fungi</taxon>
        <taxon>Dikarya</taxon>
        <taxon>Ascomycota</taxon>
        <taxon>Pezizomycotina</taxon>
        <taxon>Leotiomycetes</taxon>
        <taxon>Helotiales</taxon>
        <taxon>Helotiaceae</taxon>
        <taxon>Glarea</taxon>
    </lineage>
</organism>
<evidence type="ECO:0000256" key="5">
    <source>
        <dbReference type="ARBA" id="ARBA00025747"/>
    </source>
</evidence>
<feature type="domain" description="XLF-like coiled-coil region" evidence="7">
    <location>
        <begin position="1"/>
        <end position="40"/>
    </location>
</feature>
<dbReference type="InterPro" id="IPR052287">
    <property type="entry name" value="NHEJ_factor"/>
</dbReference>
<evidence type="ECO:0000256" key="1">
    <source>
        <dbReference type="ARBA" id="ARBA00004123"/>
    </source>
</evidence>
<evidence type="ECO:0000256" key="3">
    <source>
        <dbReference type="ARBA" id="ARBA00023204"/>
    </source>
</evidence>
<dbReference type="InterPro" id="IPR053829">
    <property type="entry name" value="XLF-like_CC"/>
</dbReference>
<protein>
    <recommendedName>
        <fullName evidence="7">XLF-like coiled-coil region domain-containing protein</fullName>
    </recommendedName>
</protein>
<feature type="compositionally biased region" description="Basic and acidic residues" evidence="6">
    <location>
        <begin position="385"/>
        <end position="427"/>
    </location>
</feature>
<keyword evidence="4" id="KW-0539">Nucleus</keyword>
<comment type="caution">
    <text evidence="8">The sequence shown here is derived from an EMBL/GenBank/DDBJ whole genome shotgun (WGS) entry which is preliminary data.</text>
</comment>
<dbReference type="HOGENOM" id="CLU_022898_1_0_1"/>
<dbReference type="AlphaFoldDB" id="H0EH21"/>
<dbReference type="OrthoDB" id="2155935at2759"/>
<sequence length="438" mass="47513">MEAQHMRLQETASLIEVLKEKDHVIQKLLDKLEGQGTELGELFPQAAGKAGRKIDRRKAEERVRGLALFDIDAWRSENQIGAFHDTQTLLSKVFQGDANQVPEVGTEKAADVDGTWWEDIKGLTVFLDSGKIKTALGKAKPPVVEKHTEDSDSGDFQVQSTPPHLKPNIILPSESRVESSTDSDDDDLDAPSQRSKLSASQPVSQQTSGISLASEPKDGKKLGALAVKSRARVPPDVINDESSTEDEDEDEDEISARKPYQNVSTASLGEDAPSPAKSRRAVSPDESSPEATPKRKGRGIGKLGGKQRPVEASPSPPPKATPEPSKKRGKLGKIGGKKAILPDGDETEDPATETTPKKKKLGAIGGRKRESSSPGSRVPDANEEVVIRGRSEVAKVERNPTPEVRETSQERADKKRAALKRELEAKAKAPPVKKKRKF</sequence>
<keyword evidence="3" id="KW-0234">DNA repair</keyword>
<reference evidence="8 9" key="1">
    <citation type="journal article" date="2012" name="Eukaryot. Cell">
        <title>Genome sequence of the fungus Glarea lozoyensis: the first genome sequence of a species from the Helotiaceae family.</title>
        <authorList>
            <person name="Youssar L."/>
            <person name="Gruening B.A."/>
            <person name="Erxleben A."/>
            <person name="Guenther S."/>
            <person name="Huettel W."/>
        </authorList>
    </citation>
    <scope>NUCLEOTIDE SEQUENCE [LARGE SCALE GENOMIC DNA]</scope>
    <source>
        <strain evidence="9">ATCC 74030 / MF5533</strain>
    </source>
</reference>
<accession>H0EH21</accession>
<dbReference type="Pfam" id="PF21928">
    <property type="entry name" value="XLF_CC"/>
    <property type="match status" value="1"/>
</dbReference>
<dbReference type="GO" id="GO:0006303">
    <property type="term" value="P:double-strand break repair via nonhomologous end joining"/>
    <property type="evidence" value="ECO:0007669"/>
    <property type="project" value="TreeGrafter"/>
</dbReference>
<dbReference type="GO" id="GO:0045027">
    <property type="term" value="F:DNA end binding"/>
    <property type="evidence" value="ECO:0007669"/>
    <property type="project" value="TreeGrafter"/>
</dbReference>
<evidence type="ECO:0000256" key="4">
    <source>
        <dbReference type="ARBA" id="ARBA00023242"/>
    </source>
</evidence>
<dbReference type="PANTHER" id="PTHR32235:SF1">
    <property type="entry name" value="NON-HOMOLOGOUS END-JOINING FACTOR 1"/>
    <property type="match status" value="1"/>
</dbReference>
<keyword evidence="2" id="KW-0227">DNA damage</keyword>
<evidence type="ECO:0000313" key="9">
    <source>
        <dbReference type="Proteomes" id="UP000005446"/>
    </source>
</evidence>
<proteinExistence type="inferred from homology"/>
<gene>
    <name evidence="8" type="ORF">M7I_1756</name>
</gene>
<dbReference type="PANTHER" id="PTHR32235">
    <property type="entry name" value="NON-HOMOLOGOUS END-JOINING FACTOR 1"/>
    <property type="match status" value="1"/>
</dbReference>
<evidence type="ECO:0000313" key="8">
    <source>
        <dbReference type="EMBL" id="EHL02162.1"/>
    </source>
</evidence>
<evidence type="ECO:0000256" key="6">
    <source>
        <dbReference type="SAM" id="MobiDB-lite"/>
    </source>
</evidence>
<dbReference type="EMBL" id="AGUE01000032">
    <property type="protein sequence ID" value="EHL02162.1"/>
    <property type="molecule type" value="Genomic_DNA"/>
</dbReference>
<dbReference type="GO" id="GO:0032807">
    <property type="term" value="C:DNA ligase IV complex"/>
    <property type="evidence" value="ECO:0007669"/>
    <property type="project" value="TreeGrafter"/>
</dbReference>
<dbReference type="Proteomes" id="UP000005446">
    <property type="component" value="Unassembled WGS sequence"/>
</dbReference>
<dbReference type="InParanoid" id="H0EH21"/>
<evidence type="ECO:0000256" key="2">
    <source>
        <dbReference type="ARBA" id="ARBA00022763"/>
    </source>
</evidence>
<comment type="similarity">
    <text evidence="5">Belongs to the XRCC4-XLF family. XLF subfamily.</text>
</comment>
<feature type="compositionally biased region" description="Acidic residues" evidence="6">
    <location>
        <begin position="238"/>
        <end position="253"/>
    </location>
</feature>
<keyword evidence="9" id="KW-1185">Reference proteome</keyword>
<feature type="compositionally biased region" description="Polar residues" evidence="6">
    <location>
        <begin position="193"/>
        <end position="211"/>
    </location>
</feature>
<name>H0EH21_GLAL7</name>
<feature type="region of interest" description="Disordered" evidence="6">
    <location>
        <begin position="137"/>
        <end position="438"/>
    </location>
</feature>
<comment type="subcellular location">
    <subcellularLocation>
        <location evidence="1">Nucleus</location>
    </subcellularLocation>
</comment>
<evidence type="ECO:0000259" key="7">
    <source>
        <dbReference type="Pfam" id="PF21928"/>
    </source>
</evidence>